<organism evidence="4 5">
    <name type="scientific">Paramecium sonneborni</name>
    <dbReference type="NCBI Taxonomy" id="65129"/>
    <lineage>
        <taxon>Eukaryota</taxon>
        <taxon>Sar</taxon>
        <taxon>Alveolata</taxon>
        <taxon>Ciliophora</taxon>
        <taxon>Intramacronucleata</taxon>
        <taxon>Oligohymenophorea</taxon>
        <taxon>Peniculida</taxon>
        <taxon>Parameciidae</taxon>
        <taxon>Paramecium</taxon>
    </lineage>
</organism>
<sequence length="1089" mass="126699">MTKVVNYKVNGSGRDTYINYGNGGFYKSDTLHTDESFYQLTKQNSLPIINSKFNLYHTDGTGRDSYISETQGGFYSYQPRINFLGRLRKYDPSPEAIRANDFLRKSQMVKPAKEQERQLKAQWWNKQLRDYNYRKSKGNDLLQYIYFKMSDSSSDEDYRKMNRKAKKSQVRTNVQDPESTRFAQEFAQRLLKERGFDITEEEMGFKKQATKQVKTTTYVHSIDQATFKELQKEFNKCENIGQICTILKALSNHKEATPQQQLQYKIQRSDFLIKNRMYEETKTECFELLEKELGVLEKVKVLLSLCKAQLETNETYNGCMQALRLKSYAETVKLMPSFNLGIYDLTPEQIYKQIDDIYQNTIFKIQRDNKKVISLLGVQGNSATGCLGQGDLSQCSELTQYQIFKNRKIISIGCGEHHVIVLISGCSCINPHYVNQCKGDKCNNGNEVFGWGENFLGQVTMNEQDGNFISVPHNINQLSNKNIIGVQAYKCTSLAWDSEGHIYQWGTKHSFKIDKMTDIQQIVLGFKFGAILAKKSLFIMGELDENIKYSKLTKLGDNIDQIACGDNHLISLNSEGEVWGIGQNNFHQLGVQNHQQYSKIQEEECFYINANENASIFVTSDGEVLYCGQVSKEKVIDYPKTLQIDEDVQIIQACTYDGVIYALNLQGKIFKWDIDKEPKSKLFFSAPVRQLHLCRGIRLCETTSLQGEWCRLELEDQDQEQEYDQFETFTDINLIVNLGDKYGPYGIKQTHPIRYNIYISDDTDITPEQLLHKCQVVSMSKIQSQQENKIYLNFMNDGYKAEIKEIEEPSKHKLIIQINKPGNYQVYLYLNEQLLIDCPLNLNLIAGSRQDELMQAEELKKQQQQAELQRKQALLLKKQQEDEERQRLLNEQQQELLMKQQETKKRADEKLQQYQLKMQEEKRVKDEERQLKKDLLTGGGFDLNKAKQQQVILQQQQESNQSNNNPPKKIIKQVNTVLTQKVKQQMQNLQQERQQLQSLNNQQQQQQKQQTKPQSQPPKLNPVKATPKVLQSIQSTKTTDKAFSTQETFKELQQTGQFRKTDTQLQKIQQEFQQEFQQLKRQETNKYKR</sequence>
<evidence type="ECO:0000256" key="2">
    <source>
        <dbReference type="SAM" id="Coils"/>
    </source>
</evidence>
<evidence type="ECO:0000313" key="5">
    <source>
        <dbReference type="Proteomes" id="UP000692954"/>
    </source>
</evidence>
<gene>
    <name evidence="4" type="ORF">PSON_ATCC_30995.1.T1430133</name>
</gene>
<accession>A0A8S1R7Z2</accession>
<feature type="compositionally biased region" description="Low complexity" evidence="3">
    <location>
        <begin position="989"/>
        <end position="1014"/>
    </location>
</feature>
<comment type="caution">
    <text evidence="4">The sequence shown here is derived from an EMBL/GenBank/DDBJ whole genome shotgun (WGS) entry which is preliminary data.</text>
</comment>
<proteinExistence type="predicted"/>
<keyword evidence="1" id="KW-0677">Repeat</keyword>
<feature type="region of interest" description="Disordered" evidence="3">
    <location>
        <begin position="949"/>
        <end position="968"/>
    </location>
</feature>
<dbReference type="InterPro" id="IPR051210">
    <property type="entry name" value="Ub_ligase/GEF_domain"/>
</dbReference>
<name>A0A8S1R7Z2_9CILI</name>
<keyword evidence="5" id="KW-1185">Reference proteome</keyword>
<feature type="coiled-coil region" evidence="2">
    <location>
        <begin position="849"/>
        <end position="931"/>
    </location>
</feature>
<dbReference type="PANTHER" id="PTHR22870">
    <property type="entry name" value="REGULATOR OF CHROMOSOME CONDENSATION"/>
    <property type="match status" value="1"/>
</dbReference>
<feature type="compositionally biased region" description="Polar residues" evidence="3">
    <location>
        <begin position="1029"/>
        <end position="1058"/>
    </location>
</feature>
<evidence type="ECO:0000256" key="1">
    <source>
        <dbReference type="ARBA" id="ARBA00022737"/>
    </source>
</evidence>
<dbReference type="PROSITE" id="PS00626">
    <property type="entry name" value="RCC1_2"/>
    <property type="match status" value="1"/>
</dbReference>
<dbReference type="OrthoDB" id="311825at2759"/>
<feature type="region of interest" description="Disordered" evidence="3">
    <location>
        <begin position="989"/>
        <end position="1064"/>
    </location>
</feature>
<dbReference type="InterPro" id="IPR000408">
    <property type="entry name" value="Reg_chr_condens"/>
</dbReference>
<protein>
    <submittedName>
        <fullName evidence="4">Uncharacterized protein</fullName>
    </submittedName>
</protein>
<dbReference type="Pfam" id="PF13540">
    <property type="entry name" value="RCC1_2"/>
    <property type="match status" value="1"/>
</dbReference>
<dbReference type="EMBL" id="CAJJDN010000143">
    <property type="protein sequence ID" value="CAD8123252.1"/>
    <property type="molecule type" value="Genomic_DNA"/>
</dbReference>
<keyword evidence="2" id="KW-0175">Coiled coil</keyword>
<dbReference type="PANTHER" id="PTHR22870:SF408">
    <property type="entry name" value="OS09G0560450 PROTEIN"/>
    <property type="match status" value="1"/>
</dbReference>
<reference evidence="4" key="1">
    <citation type="submission" date="2021-01" db="EMBL/GenBank/DDBJ databases">
        <authorList>
            <consortium name="Genoscope - CEA"/>
            <person name="William W."/>
        </authorList>
    </citation>
    <scope>NUCLEOTIDE SEQUENCE</scope>
</reference>
<dbReference type="Proteomes" id="UP000692954">
    <property type="component" value="Unassembled WGS sequence"/>
</dbReference>
<dbReference type="AlphaFoldDB" id="A0A8S1R7Z2"/>
<evidence type="ECO:0000313" key="4">
    <source>
        <dbReference type="EMBL" id="CAD8123252.1"/>
    </source>
</evidence>
<evidence type="ECO:0000256" key="3">
    <source>
        <dbReference type="SAM" id="MobiDB-lite"/>
    </source>
</evidence>